<evidence type="ECO:0000313" key="2">
    <source>
        <dbReference type="EMBL" id="ANC76553.1"/>
    </source>
</evidence>
<dbReference type="PANTHER" id="PTHR43048">
    <property type="entry name" value="METHYLMALONYL-COA EPIMERASE"/>
    <property type="match status" value="1"/>
</dbReference>
<dbReference type="GO" id="GO:0046872">
    <property type="term" value="F:metal ion binding"/>
    <property type="evidence" value="ECO:0007669"/>
    <property type="project" value="UniProtKB-KW"/>
</dbReference>
<dbReference type="RefSeq" id="WP_066392846.1">
    <property type="nucleotide sequence ID" value="NZ_CP015378.1"/>
</dbReference>
<dbReference type="InterPro" id="IPR029068">
    <property type="entry name" value="Glyas_Bleomycin-R_OHBP_Dase"/>
</dbReference>
<dbReference type="SUPFAM" id="SSF54593">
    <property type="entry name" value="Glyoxalase/Bleomycin resistance protein/Dihydroxybiphenyl dioxygenase"/>
    <property type="match status" value="1"/>
</dbReference>
<dbReference type="OrthoDB" id="371072at2"/>
<dbReference type="InterPro" id="IPR004360">
    <property type="entry name" value="Glyas_Fos-R_dOase_dom"/>
</dbReference>
<dbReference type="Proteomes" id="UP000076623">
    <property type="component" value="Chromosome"/>
</dbReference>
<dbReference type="STRING" id="1221500.ABE65_006955"/>
<dbReference type="AlphaFoldDB" id="A0A160IKA9"/>
<gene>
    <name evidence="2" type="ORF">ABE65_006955</name>
</gene>
<dbReference type="GO" id="GO:0046491">
    <property type="term" value="P:L-methylmalonyl-CoA metabolic process"/>
    <property type="evidence" value="ECO:0007669"/>
    <property type="project" value="TreeGrafter"/>
</dbReference>
<accession>A0A160IKA9</accession>
<dbReference type="CDD" id="cd06587">
    <property type="entry name" value="VOC"/>
    <property type="match status" value="1"/>
</dbReference>
<protein>
    <submittedName>
        <fullName evidence="2">Glyoxalase</fullName>
    </submittedName>
</protein>
<evidence type="ECO:0000256" key="1">
    <source>
        <dbReference type="ARBA" id="ARBA00022723"/>
    </source>
</evidence>
<sequence length="124" mass="14107">MITGIEHTGIMVSNMEESIKFYTEVLGLDLLDRFDHTSVPVELAFLGVEGKVLVELIAGYTGPVTNEGKVHHIAFSVQNIEEQYELLQKKDVVMKDKEITELPNGKYFFFFGPDEESLEFFESK</sequence>
<reference evidence="2 3" key="1">
    <citation type="submission" date="2016-04" db="EMBL/GenBank/DDBJ databases">
        <title>Complete genome sequence of Fictibacillus phosphorivorans G25-29, a strain toxic to nematodes.</title>
        <authorList>
            <person name="Zheng Z."/>
        </authorList>
    </citation>
    <scope>NUCLEOTIDE SEQUENCE [LARGE SCALE GENOMIC DNA]</scope>
    <source>
        <strain evidence="2 3">G25-29</strain>
    </source>
</reference>
<dbReference type="EMBL" id="CP015378">
    <property type="protein sequence ID" value="ANC76553.1"/>
    <property type="molecule type" value="Genomic_DNA"/>
</dbReference>
<dbReference type="InterPro" id="IPR037523">
    <property type="entry name" value="VOC_core"/>
</dbReference>
<keyword evidence="1" id="KW-0479">Metal-binding</keyword>
<dbReference type="GO" id="GO:0004493">
    <property type="term" value="F:methylmalonyl-CoA epimerase activity"/>
    <property type="evidence" value="ECO:0007669"/>
    <property type="project" value="TreeGrafter"/>
</dbReference>
<dbReference type="PANTHER" id="PTHR43048:SF3">
    <property type="entry name" value="METHYLMALONYL-COA EPIMERASE, MITOCHONDRIAL"/>
    <property type="match status" value="1"/>
</dbReference>
<dbReference type="InterPro" id="IPR051785">
    <property type="entry name" value="MMCE/EMCE_epimerase"/>
</dbReference>
<organism evidence="2 3">
    <name type="scientific">Fictibacillus phosphorivorans</name>
    <dbReference type="NCBI Taxonomy" id="1221500"/>
    <lineage>
        <taxon>Bacteria</taxon>
        <taxon>Bacillati</taxon>
        <taxon>Bacillota</taxon>
        <taxon>Bacilli</taxon>
        <taxon>Bacillales</taxon>
        <taxon>Fictibacillaceae</taxon>
        <taxon>Fictibacillus</taxon>
    </lineage>
</organism>
<dbReference type="KEGG" id="fpn:ABE65_006955"/>
<evidence type="ECO:0000313" key="3">
    <source>
        <dbReference type="Proteomes" id="UP000076623"/>
    </source>
</evidence>
<dbReference type="Pfam" id="PF00903">
    <property type="entry name" value="Glyoxalase"/>
    <property type="match status" value="1"/>
</dbReference>
<dbReference type="Gene3D" id="3.10.180.10">
    <property type="entry name" value="2,3-Dihydroxybiphenyl 1,2-Dioxygenase, domain 1"/>
    <property type="match status" value="1"/>
</dbReference>
<proteinExistence type="predicted"/>
<name>A0A160IKA9_9BACL</name>
<dbReference type="PROSITE" id="PS51819">
    <property type="entry name" value="VOC"/>
    <property type="match status" value="1"/>
</dbReference>
<keyword evidence="3" id="KW-1185">Reference proteome</keyword>